<dbReference type="InterPro" id="IPR036390">
    <property type="entry name" value="WH_DNA-bd_sf"/>
</dbReference>
<dbReference type="Pfam" id="PF05871">
    <property type="entry name" value="ESCRT-II"/>
    <property type="match status" value="1"/>
</dbReference>
<evidence type="ECO:0000256" key="5">
    <source>
        <dbReference type="ARBA" id="ARBA00030094"/>
    </source>
</evidence>
<dbReference type="Proteomes" id="UP000030665">
    <property type="component" value="Unassembled WGS sequence"/>
</dbReference>
<dbReference type="OrthoDB" id="245150at2759"/>
<gene>
    <name evidence="6" type="ORF">TTRE_0000666301</name>
</gene>
<dbReference type="SUPFAM" id="SSF46785">
    <property type="entry name" value="Winged helix' DNA-binding domain"/>
    <property type="match status" value="2"/>
</dbReference>
<keyword evidence="4" id="KW-0653">Protein transport</keyword>
<evidence type="ECO:0000313" key="6">
    <source>
        <dbReference type="EMBL" id="CDW58353.1"/>
    </source>
</evidence>
<evidence type="ECO:0000256" key="2">
    <source>
        <dbReference type="ARBA" id="ARBA00017934"/>
    </source>
</evidence>
<name>A0A077ZFM4_TRITR</name>
<reference evidence="6" key="1">
    <citation type="submission" date="2014-01" db="EMBL/GenBank/DDBJ databases">
        <authorList>
            <person name="Aslett M."/>
        </authorList>
    </citation>
    <scope>NUCLEOTIDE SEQUENCE</scope>
</reference>
<keyword evidence="7" id="KW-1185">Reference proteome</keyword>
<dbReference type="AlphaFoldDB" id="A0A077ZFM4"/>
<reference evidence="6" key="2">
    <citation type="submission" date="2014-03" db="EMBL/GenBank/DDBJ databases">
        <title>The whipworm genome and dual-species transcriptomics of an intimate host-pathogen interaction.</title>
        <authorList>
            <person name="Foth B.J."/>
            <person name="Tsai I.J."/>
            <person name="Reid A.J."/>
            <person name="Bancroft A.J."/>
            <person name="Nichol S."/>
            <person name="Tracey A."/>
            <person name="Holroyd N."/>
            <person name="Cotton J.A."/>
            <person name="Stanley E.J."/>
            <person name="Zarowiecki M."/>
            <person name="Liu J.Z."/>
            <person name="Huckvale T."/>
            <person name="Cooper P.J."/>
            <person name="Grencis R.K."/>
            <person name="Berriman M."/>
        </authorList>
    </citation>
    <scope>NUCLEOTIDE SEQUENCE [LARGE SCALE GENOMIC DNA]</scope>
</reference>
<sequence>MQPNICSLQPNVETRRKQLEAWASLVLKYAEEKKISQLVVLDAQQCELFHNVKLNSRVIWMDKQRSRCRIYWKSPAEWAELIYDWVTGLMICNRASRIGFRGTVCTLYEITHGPDCAGERRLTFVSANFHANGYL</sequence>
<evidence type="ECO:0000256" key="4">
    <source>
        <dbReference type="ARBA" id="ARBA00022927"/>
    </source>
</evidence>
<dbReference type="EMBL" id="HG806319">
    <property type="protein sequence ID" value="CDW58353.1"/>
    <property type="molecule type" value="Genomic_DNA"/>
</dbReference>
<dbReference type="STRING" id="36087.A0A077ZFM4"/>
<evidence type="ECO:0000256" key="3">
    <source>
        <dbReference type="ARBA" id="ARBA00022448"/>
    </source>
</evidence>
<organism evidence="6 7">
    <name type="scientific">Trichuris trichiura</name>
    <name type="common">Whipworm</name>
    <name type="synonym">Trichocephalus trichiurus</name>
    <dbReference type="NCBI Taxonomy" id="36087"/>
    <lineage>
        <taxon>Eukaryota</taxon>
        <taxon>Metazoa</taxon>
        <taxon>Ecdysozoa</taxon>
        <taxon>Nematoda</taxon>
        <taxon>Enoplea</taxon>
        <taxon>Dorylaimia</taxon>
        <taxon>Trichinellida</taxon>
        <taxon>Trichuridae</taxon>
        <taxon>Trichuris</taxon>
    </lineage>
</organism>
<dbReference type="PANTHER" id="PTHR13149:SF0">
    <property type="entry name" value="VACUOLAR PROTEIN-SORTING-ASSOCIATED PROTEIN 25"/>
    <property type="match status" value="1"/>
</dbReference>
<evidence type="ECO:0000256" key="1">
    <source>
        <dbReference type="ARBA" id="ARBA00009674"/>
    </source>
</evidence>
<dbReference type="GO" id="GO:0043328">
    <property type="term" value="P:protein transport to vacuole involved in ubiquitin-dependent protein catabolic process via the multivesicular body sorting pathway"/>
    <property type="evidence" value="ECO:0007669"/>
    <property type="project" value="TreeGrafter"/>
</dbReference>
<proteinExistence type="inferred from homology"/>
<comment type="similarity">
    <text evidence="1">Belongs to the VPS25 family.</text>
</comment>
<protein>
    <recommendedName>
        <fullName evidence="2">Vacuolar protein-sorting-associated protein 25</fullName>
    </recommendedName>
    <alternativeName>
        <fullName evidence="5">ESCRT-II complex subunit VPS25</fullName>
    </alternativeName>
</protein>
<dbReference type="GO" id="GO:0042803">
    <property type="term" value="F:protein homodimerization activity"/>
    <property type="evidence" value="ECO:0007669"/>
    <property type="project" value="TreeGrafter"/>
</dbReference>
<dbReference type="InterPro" id="IPR008570">
    <property type="entry name" value="ESCRT-II_cplx_Vps25-sub"/>
</dbReference>
<accession>A0A077ZFM4</accession>
<dbReference type="Gene3D" id="1.10.10.570">
    <property type="entry name" value="Winged helix' DNA-binding domain. Chain C. Domain 1"/>
    <property type="match status" value="1"/>
</dbReference>
<dbReference type="Gene3D" id="1.10.10.10">
    <property type="entry name" value="Winged helix-like DNA-binding domain superfamily/Winged helix DNA-binding domain"/>
    <property type="match status" value="1"/>
</dbReference>
<dbReference type="GO" id="GO:0000814">
    <property type="term" value="C:ESCRT II complex"/>
    <property type="evidence" value="ECO:0007669"/>
    <property type="project" value="InterPro"/>
</dbReference>
<dbReference type="PANTHER" id="PTHR13149">
    <property type="entry name" value="VACUOLAR PROTEIN SORTING-ASSOCIATED PROTEIN VPS25"/>
    <property type="match status" value="1"/>
</dbReference>
<dbReference type="InterPro" id="IPR014041">
    <property type="entry name" value="ESCRT-II_cplx_Vps25-sub_N"/>
</dbReference>
<evidence type="ECO:0000313" key="7">
    <source>
        <dbReference type="Proteomes" id="UP000030665"/>
    </source>
</evidence>
<dbReference type="GO" id="GO:0005198">
    <property type="term" value="F:structural molecule activity"/>
    <property type="evidence" value="ECO:0007669"/>
    <property type="project" value="TreeGrafter"/>
</dbReference>
<dbReference type="InterPro" id="IPR036388">
    <property type="entry name" value="WH-like_DNA-bd_sf"/>
</dbReference>
<keyword evidence="3" id="KW-0813">Transport</keyword>